<dbReference type="PANTHER" id="PTHR42904">
    <property type="entry name" value="NUDIX HYDROLASE, NUDC SUBFAMILY"/>
    <property type="match status" value="1"/>
</dbReference>
<dbReference type="Proteomes" id="UP000288212">
    <property type="component" value="Unassembled WGS sequence"/>
</dbReference>
<dbReference type="InterPro" id="IPR015376">
    <property type="entry name" value="Znr_NADH_PPase"/>
</dbReference>
<dbReference type="EC" id="3.6.1.-" evidence="8"/>
<comment type="catalytic activity">
    <reaction evidence="7">
        <text>a 5'-end NAD(+)-phospho-ribonucleoside in mRNA + H2O = a 5'-end phospho-adenosine-phospho-ribonucleoside in mRNA + beta-nicotinamide D-ribonucleotide + 2 H(+)</text>
        <dbReference type="Rhea" id="RHEA:60876"/>
        <dbReference type="Rhea" id="RHEA-COMP:15698"/>
        <dbReference type="Rhea" id="RHEA-COMP:15719"/>
        <dbReference type="ChEBI" id="CHEBI:14649"/>
        <dbReference type="ChEBI" id="CHEBI:15377"/>
        <dbReference type="ChEBI" id="CHEBI:15378"/>
        <dbReference type="ChEBI" id="CHEBI:144029"/>
        <dbReference type="ChEBI" id="CHEBI:144051"/>
    </reaction>
    <physiologicalReaction direction="left-to-right" evidence="7">
        <dbReference type="Rhea" id="RHEA:60877"/>
    </physiologicalReaction>
</comment>
<dbReference type="AlphaFoldDB" id="A0A432VUV1"/>
<dbReference type="GO" id="GO:0008270">
    <property type="term" value="F:zinc ion binding"/>
    <property type="evidence" value="ECO:0007669"/>
    <property type="project" value="UniProtKB-UniRule"/>
</dbReference>
<evidence type="ECO:0000256" key="5">
    <source>
        <dbReference type="ARBA" id="ARBA00023027"/>
    </source>
</evidence>
<feature type="binding site" evidence="8">
    <location>
        <position position="174"/>
    </location>
    <ligand>
        <name>a divalent metal cation</name>
        <dbReference type="ChEBI" id="CHEBI:60240"/>
        <label>1</label>
    </ligand>
</feature>
<feature type="binding site" evidence="8">
    <location>
        <position position="117"/>
    </location>
    <ligand>
        <name>Zn(2+)</name>
        <dbReference type="ChEBI" id="CHEBI:29105"/>
    </ligand>
</feature>
<comment type="catalytic activity">
    <reaction evidence="8">
        <text>NAD(+) + H2O = beta-nicotinamide D-ribonucleotide + AMP + 2 H(+)</text>
        <dbReference type="Rhea" id="RHEA:11800"/>
        <dbReference type="ChEBI" id="CHEBI:14649"/>
        <dbReference type="ChEBI" id="CHEBI:15377"/>
        <dbReference type="ChEBI" id="CHEBI:15378"/>
        <dbReference type="ChEBI" id="CHEBI:57540"/>
        <dbReference type="ChEBI" id="CHEBI:456215"/>
        <dbReference type="EC" id="3.6.1.22"/>
    </reaction>
</comment>
<evidence type="ECO:0000256" key="3">
    <source>
        <dbReference type="ARBA" id="ARBA00022801"/>
    </source>
</evidence>
<feature type="binding site" evidence="8">
    <location>
        <position position="132"/>
    </location>
    <ligand>
        <name>Zn(2+)</name>
        <dbReference type="ChEBI" id="CHEBI:29105"/>
    </ligand>
</feature>
<keyword evidence="11" id="KW-1185">Reference proteome</keyword>
<feature type="binding site" evidence="8">
    <location>
        <position position="235"/>
    </location>
    <ligand>
        <name>a divalent metal cation</name>
        <dbReference type="ChEBI" id="CHEBI:60240"/>
        <label>3</label>
    </ligand>
</feature>
<dbReference type="CDD" id="cd03429">
    <property type="entry name" value="NUDIX_NADH_pyrophosphatase_Nudt13"/>
    <property type="match status" value="1"/>
</dbReference>
<dbReference type="NCBIfam" id="NF001299">
    <property type="entry name" value="PRK00241.1"/>
    <property type="match status" value="1"/>
</dbReference>
<dbReference type="InterPro" id="IPR050241">
    <property type="entry name" value="NAD-cap_RNA_hydrolase_NudC"/>
</dbReference>
<feature type="binding site" evidence="8">
    <location>
        <begin position="208"/>
        <end position="215"/>
    </location>
    <ligand>
        <name>substrate</name>
    </ligand>
</feature>
<comment type="cofactor">
    <cofactor evidence="8">
        <name>Zn(2+)</name>
        <dbReference type="ChEBI" id="CHEBI:29105"/>
    </cofactor>
    <text evidence="8">Binds 1 zinc ion per subunit.</text>
</comment>
<protein>
    <recommendedName>
        <fullName evidence="8">NAD-capped RNA hydrolase NudC</fullName>
        <shortName evidence="8">DeNADding enzyme NudC</shortName>
        <ecNumber evidence="8">3.6.1.-</ecNumber>
    </recommendedName>
    <alternativeName>
        <fullName evidence="8">NADH pyrophosphatase</fullName>
        <ecNumber evidence="8">3.6.1.22</ecNumber>
    </alternativeName>
</protein>
<evidence type="ECO:0000313" key="11">
    <source>
        <dbReference type="Proteomes" id="UP000288212"/>
    </source>
</evidence>
<comment type="cofactor">
    <cofactor evidence="8">
        <name>Mg(2+)</name>
        <dbReference type="ChEBI" id="CHEBI:18420"/>
    </cofactor>
    <cofactor evidence="8">
        <name>Mn(2+)</name>
        <dbReference type="ChEBI" id="CHEBI:29035"/>
    </cofactor>
    <text evidence="8">Divalent metal cations. Mg(2+) or Mn(2+).</text>
</comment>
<dbReference type="GO" id="GO:0006742">
    <property type="term" value="P:NADP+ catabolic process"/>
    <property type="evidence" value="ECO:0007669"/>
    <property type="project" value="TreeGrafter"/>
</dbReference>
<sequence length="272" mass="30549">MIKPDVMPPSDSAVWWFIICGTQVLASTNENSAELVPYGNAKFIPGAETEYTAQIGDYRGKPAFVMSLAEPTLQLSEYEWQPLRQLLRFGDSELFALAGRACQLQHFLETHQYCGKCGSHTVQDRDELAVLCPQCEFRCYPRISPCMIVAVYRGKQILLARGVRHPEGLFSVLAGFVESGESFEQCVHREVFEEVGVRVRNIRYVTSQPWPFPHSLMAGFIAEYDSGELNLQDDEIISANWFDLDQLPRTPPLGTIAARLIATVKAEVQARS</sequence>
<evidence type="ECO:0000256" key="1">
    <source>
        <dbReference type="ARBA" id="ARBA00009595"/>
    </source>
</evidence>
<dbReference type="SUPFAM" id="SSF55811">
    <property type="entry name" value="Nudix"/>
    <property type="match status" value="2"/>
</dbReference>
<dbReference type="Pfam" id="PF00293">
    <property type="entry name" value="NUDIX"/>
    <property type="match status" value="1"/>
</dbReference>
<feature type="binding site" evidence="8">
    <location>
        <position position="235"/>
    </location>
    <ligand>
        <name>a divalent metal cation</name>
        <dbReference type="ChEBI" id="CHEBI:60240"/>
        <label>1</label>
    </ligand>
</feature>
<keyword evidence="5 8" id="KW-0520">NAD</keyword>
<feature type="binding site" evidence="8">
    <location>
        <position position="140"/>
    </location>
    <ligand>
        <name>substrate</name>
    </ligand>
</feature>
<evidence type="ECO:0000256" key="7">
    <source>
        <dbReference type="ARBA" id="ARBA00023679"/>
    </source>
</evidence>
<feature type="binding site" evidence="8">
    <location>
        <position position="257"/>
    </location>
    <ligand>
        <name>substrate</name>
    </ligand>
</feature>
<feature type="binding site" evidence="8">
    <location>
        <position position="194"/>
    </location>
    <ligand>
        <name>a divalent metal cation</name>
        <dbReference type="ChEBI" id="CHEBI:60240"/>
        <label>1</label>
    </ligand>
</feature>
<feature type="binding site" evidence="8">
    <location>
        <position position="190"/>
    </location>
    <ligand>
        <name>a divalent metal cation</name>
        <dbReference type="ChEBI" id="CHEBI:60240"/>
        <label>3</label>
    </ligand>
</feature>
<keyword evidence="2 8" id="KW-0479">Metal-binding</keyword>
<dbReference type="InterPro" id="IPR022925">
    <property type="entry name" value="RNA_Hydrolase_NudC"/>
</dbReference>
<feature type="domain" description="Nudix hydrolase" evidence="9">
    <location>
        <begin position="141"/>
        <end position="265"/>
    </location>
</feature>
<dbReference type="GO" id="GO:0000287">
    <property type="term" value="F:magnesium ion binding"/>
    <property type="evidence" value="ECO:0007669"/>
    <property type="project" value="UniProtKB-UniRule"/>
</dbReference>
<dbReference type="PANTHER" id="PTHR42904:SF6">
    <property type="entry name" value="NAD-CAPPED RNA HYDROLASE NUDT12"/>
    <property type="match status" value="1"/>
</dbReference>
<feature type="binding site" evidence="8">
    <location>
        <position position="127"/>
    </location>
    <ligand>
        <name>substrate</name>
    </ligand>
</feature>
<feature type="binding site" evidence="8">
    <location>
        <position position="194"/>
    </location>
    <ligand>
        <name>a divalent metal cation</name>
        <dbReference type="ChEBI" id="CHEBI:60240"/>
        <label>3</label>
    </ligand>
</feature>
<feature type="binding site" evidence="8">
    <location>
        <position position="114"/>
    </location>
    <ligand>
        <name>Zn(2+)</name>
        <dbReference type="ChEBI" id="CHEBI:29105"/>
    </ligand>
</feature>
<dbReference type="EC" id="3.6.1.22" evidence="8"/>
<organism evidence="10 11">
    <name type="scientific">Aliidiomarina haloalkalitolerans</name>
    <dbReference type="NCBI Taxonomy" id="859059"/>
    <lineage>
        <taxon>Bacteria</taxon>
        <taxon>Pseudomonadati</taxon>
        <taxon>Pseudomonadota</taxon>
        <taxon>Gammaproteobacteria</taxon>
        <taxon>Alteromonadales</taxon>
        <taxon>Idiomarinaceae</taxon>
        <taxon>Aliidiomarina</taxon>
    </lineage>
</organism>
<dbReference type="Gene3D" id="3.90.79.20">
    <property type="match status" value="1"/>
</dbReference>
<comment type="catalytic activity">
    <reaction evidence="8">
        <text>NADH + H2O = reduced beta-nicotinamide D-ribonucleotide + AMP + 2 H(+)</text>
        <dbReference type="Rhea" id="RHEA:48868"/>
        <dbReference type="ChEBI" id="CHEBI:15377"/>
        <dbReference type="ChEBI" id="CHEBI:15378"/>
        <dbReference type="ChEBI" id="CHEBI:57945"/>
        <dbReference type="ChEBI" id="CHEBI:90832"/>
        <dbReference type="ChEBI" id="CHEBI:456215"/>
        <dbReference type="EC" id="3.6.1.22"/>
    </reaction>
</comment>
<dbReference type="InterPro" id="IPR049734">
    <property type="entry name" value="NudC-like_C"/>
</dbReference>
<dbReference type="InterPro" id="IPR015797">
    <property type="entry name" value="NUDIX_hydrolase-like_dom_sf"/>
</dbReference>
<dbReference type="EMBL" id="PIPI01000003">
    <property type="protein sequence ID" value="RUO20304.1"/>
    <property type="molecule type" value="Genomic_DNA"/>
</dbReference>
<feature type="binding site" evidence="8">
    <location>
        <position position="84"/>
    </location>
    <ligand>
        <name>substrate</name>
    </ligand>
</feature>
<name>A0A432VUV1_9GAMM</name>
<evidence type="ECO:0000313" key="10">
    <source>
        <dbReference type="EMBL" id="RUO20304.1"/>
    </source>
</evidence>
<comment type="caution">
    <text evidence="8">Lacks conserved residue(s) required for the propagation of feature annotation.</text>
</comment>
<dbReference type="InterPro" id="IPR000086">
    <property type="entry name" value="NUDIX_hydrolase_dom"/>
</dbReference>
<feature type="binding site" evidence="8">
    <location>
        <position position="135"/>
    </location>
    <ligand>
        <name>Zn(2+)</name>
        <dbReference type="ChEBI" id="CHEBI:29105"/>
    </ligand>
</feature>
<dbReference type="GO" id="GO:0110153">
    <property type="term" value="F:RNA NAD-cap (NMN-forming) hydrolase activity"/>
    <property type="evidence" value="ECO:0007669"/>
    <property type="project" value="RHEA"/>
</dbReference>
<dbReference type="PROSITE" id="PS00893">
    <property type="entry name" value="NUDIX_BOX"/>
    <property type="match status" value="1"/>
</dbReference>
<accession>A0A432VUV1</accession>
<keyword evidence="4 8" id="KW-0460">Magnesium</keyword>
<dbReference type="HAMAP" id="MF_00297">
    <property type="entry name" value="Nudix_NudC"/>
    <property type="match status" value="1"/>
</dbReference>
<comment type="subunit">
    <text evidence="8">Homodimer.</text>
</comment>
<keyword evidence="3 8" id="KW-0378">Hydrolase</keyword>
<dbReference type="Pfam" id="PF09296">
    <property type="entry name" value="NUDIX-like"/>
    <property type="match status" value="1"/>
</dbReference>
<keyword evidence="6 8" id="KW-0464">Manganese</keyword>
<comment type="function">
    <text evidence="8">mRNA decapping enzyme that specifically removes the nicotinamide adenine dinucleotide (NAD) cap from a subset of mRNAs by hydrolyzing the diphosphate linkage to produce nicotinamide mononucleotide (NMN) and 5' monophosphate mRNA. The NAD-cap is present at the 5'-end of some mRNAs and stabilizes RNA against 5'-processing. Has preference for mRNAs with a 5'-end purine. Catalyzes the hydrolysis of a broad range of dinucleotide pyrophosphates.</text>
</comment>
<dbReference type="GO" id="GO:0005829">
    <property type="term" value="C:cytosol"/>
    <property type="evidence" value="ECO:0007669"/>
    <property type="project" value="TreeGrafter"/>
</dbReference>
<reference evidence="10 11" key="1">
    <citation type="journal article" date="2011" name="Front. Microbiol.">
        <title>Genomic signatures of strain selection and enhancement in Bacillus atrophaeus var. globigii, a historical biowarfare simulant.</title>
        <authorList>
            <person name="Gibbons H.S."/>
            <person name="Broomall S.M."/>
            <person name="McNew L.A."/>
            <person name="Daligault H."/>
            <person name="Chapman C."/>
            <person name="Bruce D."/>
            <person name="Karavis M."/>
            <person name="Krepps M."/>
            <person name="McGregor P.A."/>
            <person name="Hong C."/>
            <person name="Park K.H."/>
            <person name="Akmal A."/>
            <person name="Feldman A."/>
            <person name="Lin J.S."/>
            <person name="Chang W.E."/>
            <person name="Higgs B.W."/>
            <person name="Demirev P."/>
            <person name="Lindquist J."/>
            <person name="Liem A."/>
            <person name="Fochler E."/>
            <person name="Read T.D."/>
            <person name="Tapia R."/>
            <person name="Johnson S."/>
            <person name="Bishop-Lilly K.A."/>
            <person name="Detter C."/>
            <person name="Han C."/>
            <person name="Sozhamannan S."/>
            <person name="Rosenzweig C.N."/>
            <person name="Skowronski E.W."/>
        </authorList>
    </citation>
    <scope>NUCLEOTIDE SEQUENCE [LARGE SCALE GENOMIC DNA]</scope>
    <source>
        <strain evidence="10 11">AK5</strain>
    </source>
</reference>
<gene>
    <name evidence="8" type="primary">nudC</name>
    <name evidence="10" type="ORF">CWE06_06695</name>
</gene>
<keyword evidence="8" id="KW-0862">Zinc</keyword>
<dbReference type="RefSeq" id="WP_126792420.1">
    <property type="nucleotide sequence ID" value="NZ_PIPI01000003.1"/>
</dbReference>
<evidence type="ECO:0000256" key="4">
    <source>
        <dbReference type="ARBA" id="ARBA00022842"/>
    </source>
</evidence>
<evidence type="ECO:0000256" key="8">
    <source>
        <dbReference type="HAMAP-Rule" id="MF_00297"/>
    </source>
</evidence>
<feature type="binding site" evidence="8">
    <location>
        <position position="190"/>
    </location>
    <ligand>
        <name>a divalent metal cation</name>
        <dbReference type="ChEBI" id="CHEBI:60240"/>
        <label>2</label>
    </ligand>
</feature>
<dbReference type="GO" id="GO:0000210">
    <property type="term" value="F:NAD+ diphosphatase activity"/>
    <property type="evidence" value="ECO:0007669"/>
    <property type="project" value="UniProtKB-UniRule"/>
</dbReference>
<dbReference type="OrthoDB" id="9791656at2"/>
<dbReference type="PROSITE" id="PS51462">
    <property type="entry name" value="NUDIX"/>
    <property type="match status" value="1"/>
</dbReference>
<comment type="similarity">
    <text evidence="1 8">Belongs to the Nudix hydrolase family. NudC subfamily.</text>
</comment>
<dbReference type="GO" id="GO:0030145">
    <property type="term" value="F:manganese ion binding"/>
    <property type="evidence" value="ECO:0007669"/>
    <property type="project" value="UniProtKB-UniRule"/>
</dbReference>
<proteinExistence type="inferred from homology"/>
<evidence type="ECO:0000256" key="6">
    <source>
        <dbReference type="ARBA" id="ARBA00023211"/>
    </source>
</evidence>
<dbReference type="GO" id="GO:0019677">
    <property type="term" value="P:NAD+ catabolic process"/>
    <property type="evidence" value="ECO:0007669"/>
    <property type="project" value="TreeGrafter"/>
</dbReference>
<evidence type="ECO:0000259" key="9">
    <source>
        <dbReference type="PROSITE" id="PS51462"/>
    </source>
</evidence>
<dbReference type="InterPro" id="IPR015375">
    <property type="entry name" value="NADH_PPase-like_N"/>
</dbReference>
<comment type="caution">
    <text evidence="10">The sequence shown here is derived from an EMBL/GenBank/DDBJ whole genome shotgun (WGS) entry which is preliminary data.</text>
</comment>
<dbReference type="GO" id="GO:0035529">
    <property type="term" value="F:NADH pyrophosphatase activity"/>
    <property type="evidence" value="ECO:0007669"/>
    <property type="project" value="TreeGrafter"/>
</dbReference>
<evidence type="ECO:0000256" key="2">
    <source>
        <dbReference type="ARBA" id="ARBA00022723"/>
    </source>
</evidence>
<dbReference type="Pfam" id="PF09297">
    <property type="entry name" value="Zn_ribbon_NUD"/>
    <property type="match status" value="1"/>
</dbReference>
<feature type="short sequence motif" description="Nudix box" evidence="8">
    <location>
        <begin position="175"/>
        <end position="196"/>
    </location>
</feature>
<dbReference type="InterPro" id="IPR020084">
    <property type="entry name" value="NUDIX_hydrolase_CS"/>
</dbReference>
<dbReference type="Gene3D" id="3.90.79.10">
    <property type="entry name" value="Nucleoside Triphosphate Pyrophosphohydrolase"/>
    <property type="match status" value="1"/>
</dbReference>